<dbReference type="InterPro" id="IPR025724">
    <property type="entry name" value="GAG-pre-integrase_dom"/>
</dbReference>
<dbReference type="Pfam" id="PF24626">
    <property type="entry name" value="SH3_Tf2-1"/>
    <property type="match status" value="1"/>
</dbReference>
<dbReference type="Proteomes" id="UP000694240">
    <property type="component" value="Chromosome 9"/>
</dbReference>
<organism evidence="13 14">
    <name type="scientific">Arabidopsis thaliana x Arabidopsis arenosa</name>
    <dbReference type="NCBI Taxonomy" id="1240361"/>
    <lineage>
        <taxon>Eukaryota</taxon>
        <taxon>Viridiplantae</taxon>
        <taxon>Streptophyta</taxon>
        <taxon>Embryophyta</taxon>
        <taxon>Tracheophyta</taxon>
        <taxon>Spermatophyta</taxon>
        <taxon>Magnoliopsida</taxon>
        <taxon>eudicotyledons</taxon>
        <taxon>Gunneridae</taxon>
        <taxon>Pentapetalae</taxon>
        <taxon>rosids</taxon>
        <taxon>malvids</taxon>
        <taxon>Brassicales</taxon>
        <taxon>Brassicaceae</taxon>
        <taxon>Camelineae</taxon>
        <taxon>Arabidopsis</taxon>
    </lineage>
</organism>
<dbReference type="InterPro" id="IPR057670">
    <property type="entry name" value="SH3_retrovirus"/>
</dbReference>
<keyword evidence="8" id="KW-0479">Metal-binding</keyword>
<dbReference type="Pfam" id="PF03732">
    <property type="entry name" value="Retrotrans_gag"/>
    <property type="match status" value="1"/>
</dbReference>
<sequence>MADGDEVPQDAILQMLTAMREEMRGIGERVGRLEQPPPPQPRAGERNVQARRNIREEDDEILDVEEDDIPPDPLLRQHQRREDPLRMNQARRVEPRDTYKDLKLTPPTFAGKSDPEVYMDWERRLEHIFECYSYGERRKVAVAAAQLTDNALAWWDRNVAERRRQRFGPVTTWSDMKYLLRLRYVPEQYHRDLQKRFRKLSQGTRSVDEYFEEFEKLMNSLELEESEEALMAQFIDGLQERIQRKVERAQYSGLHELLHLAAQVEQQIKRKTNLTSRNKTSQTWASSSSKPVDKGKNVEIDSRFKKNNAETFKTNRPEQGKFPNNNSRTRDITCFKCQGRGHYARDCPNQRTMIITNSGEYESQDELDDETIERSDDIEYPDSGETLVIRRVLSAFVNPEEKVQRENIFHTRCTVRNKVCNLIIDSGSCTNVASKYMVDRLGLEKTRHPRPYRLRWLNDQTELKISEQVSIPFSVGKYQDEVTCDVVPMQAGHLLLGRPWQFDRASQHDGRTNHYSLTHNGRKYNLAPLSPSEVHELQVRMNKEVEVGKPTLYISSGAICKTISAQGTVLLMMFKECLSSGISELEISPTVQPLLNKYKDLFPEEIPPGLPPIRGIEHQIDLVPGSALPNKPAYRMNPEESKELERQVRDLMDKGYIRESLSPCAVPVLLVPKKDGTWRMCVDCRAINNITIKYRHPIPRLDDMLDELSGSTIFSKVDLKSGYHQVRMREGDEWKTAFKTKQGLYEWLVMPFGLTNAPSTFMRLMNQVLRSYISKFVVVYFDDILIYSKNLNDHLEHLELVLKSLRKEGLYANLKKCMFCTNRLIFLGFVVSEQGLQVDEEKIRAIQEWPTPTTIGHVRSFHGLASFYRRFVRDFSTVAAPLTAVIKKNAPFSWGTAQDTAFNTLKDRLTHAPVLALPDFEEMFEVECDASGLGIGAVLHQRKRPVAFFSEKLSGATLNYPTYDKELYALVRALETWQHYLLSKEFIIHTDHETLKHLRGQTSLKRRHAKWLEFIETFPYVIKYKKGKENVVADALSRRYALISTMEARVMGFEHIKDLYKDDPDFKEAYEACGKGAYGSYYLHDGFLFRDKRLCVPQGSLRELLLREAHGGGLMGHFGVDKTLAVVVDHFFWPHLKKDVEKHCSRCVICHKAKSRLHPHGLYLPLPIPNAPWVDISMDFVLGLPKIKHKDSVFVVVDRFSKMAHFIPCDKTNDATQIADLFFKEVFLPFDSQILFTMENTKIRAPVTLKGGNYLLWARTMKTILCGRGFWPHIIKSEAPRETTTNEDGLEIALVDEDKWFQEDQMVLSVLQNSLEASILEGYSYCETPKDLWETLQNVFGNQSNLSRVFEIKKAINELTQGDMEFTQHFGKFRSLWAELEMLRPNTLDPAVINERREQDKVFGLLFTLNPGYNDLIKHLLRADKLQNLEEVCSQIQKEQGSLGLFGSKGELVSGNSSELASANRGNFNTNRGKSPWCDHCKRSGHAKEKCWILHPHLKPARREPRANQATGGNLGGQEQAGTSSQALGGNGAAMMASSDLVRRSDLDALIKALKESSGNAYHALSSLKPLIVDSGASHHMISDSKLMKNIEPALGNVIIANGDKIPVKGLGDLELFSKKSKAFYMPTFTSNLLSVKKATTDLNCYAIFGPNDVHFQDIETSRVLGHGGTKDGLYVLEDTKLSTPLASHFSSVLVYANNAIWHARLGHPHSRALGLLLPSISFKNDECEACILGKHCKSVFPKSNTIYENCFDLVHSDVWTSPCLSRENQKYFVTFIDEKSKYTWLTLLPSKDRVLEAFTNFQNYVTNHYNAKIKIFRSDNGGEYTSHAFKQHLAKHGIIHQTSCPYTPQQNGVAERKNRHLMEVARSMMFHTNVPKRFWSDAVVLACYLINRIPTKILQDSSPFEVLNKNKPSINHLRVFGCVCFVLIGEQRNKLEPKSVKGMFIGYSITQKGYKCYIPETKKVLVSRDVKFVESKGYYEDKNWEDIQDLTHSPSDRANNLRIILERLGVSNSQGHTNSPNPNPEPTQQQETPQHEEEEHLQEEENIQANIQENILEEGEIPSDHEEETTLSEEENLSTSDHNEGSTSQEAPIALRRSERLKFPPSNWKNTRVYYNSQAVAHPIQVVCTIAHFPEEHQVFLGQIDQHWIPQTYEEAIQHQVWRDAIAAERQAMEHNHTWEEGELPRGKKAVTSKWVFTIKYKSNGDIERYKARLVARGFTQTYGEDYRDTFAPVAKLHTVRVVLSLATNLEWELWQMDVKNAFLQGELEEEVYMKPPPGLEDHNAPGKVFKLKKAIYGLKQSPRAWYHKLSTTLLDRGFKKSEADNTLFTLPSKEGIVVILVYVDDIIISGNDKVGIQETKAFLKSVFDIKDLGELKYFLGIEVCRSKEGLFLSQRKYTLDLLSQVGKLGAKPAKTPLEDDYKANRKGELDNKPFEDVTQYRRLVGKLIYLTITRPDICFAVNVVSQHMQAPTLHHWNMVTRILKYLKGAPGQGIWMGCNKNTELVGYCDADYAGDTKDRRSTTGYCTFIGGNLVTWRSKKQKVVSLSSAEAEYRAMRKLTTELMWLKALLKDFGIDTPKPITMHCDNQAAIHIASNSVFHERTKHIEVDCHKVREQVQLGVILPCYTESEEQLADIFTKGASTKVCFFNEVVEFGSKLNLDTSMVSLRGSIEPNDEEQEKPNPSVHLKSGLSVHGHTHDDEAVRTSYALAHEEDHKPLKPYSKHHQASRSLRILPEPSLVAVASSKEEEDKDCFMTHCLPFIEFAYNHATHSATKMSPFEVVYGFNPLTPLDLSPIPQAEQINLDGLNKGEFVKKLHEKVRDNILKKTEEYKKRADKGRKKLVFEPGEWVWLHMRPERFPNQRSSKLSPRGDGPFKVLEKINDNAYRLELPSEFNMSHSFNVADLSPFDSDDPVLRTKPSEEGGNDEVIDLSYEPNQDKPKIPEVKDGPMTRSKARRLKEGFNKAVETLLTTMELGEMSRNIQESTTLQESSSAPDLDLTEDFARLSLKEAPPTETHCKSISLAGAGAKNIKISTKNTSELQVTSKTSNGSNKLQVEQEHKLEGNHVETLEDLHLLELKGLQEEESIKEIKLDGPDPDKITSASSKLISSQNQRSFHHLCGAIDPLHIHLSISQERASQPACLIPHRLQASFL</sequence>
<dbReference type="CDD" id="cd09272">
    <property type="entry name" value="RNase_HI_RT_Ty1"/>
    <property type="match status" value="1"/>
</dbReference>
<dbReference type="GO" id="GO:0008233">
    <property type="term" value="F:peptidase activity"/>
    <property type="evidence" value="ECO:0007669"/>
    <property type="project" value="UniProtKB-KW"/>
</dbReference>
<dbReference type="InterPro" id="IPR013103">
    <property type="entry name" value="RVT_2"/>
</dbReference>
<keyword evidence="2" id="KW-0808">Transferase</keyword>
<dbReference type="Pfam" id="PF17921">
    <property type="entry name" value="Integrase_H2C2"/>
    <property type="match status" value="1"/>
</dbReference>
<feature type="region of interest" description="Disordered" evidence="9">
    <location>
        <begin position="2907"/>
        <end position="2954"/>
    </location>
</feature>
<dbReference type="GO" id="GO:0006508">
    <property type="term" value="P:proteolysis"/>
    <property type="evidence" value="ECO:0007669"/>
    <property type="project" value="UniProtKB-KW"/>
</dbReference>
<feature type="region of interest" description="Disordered" evidence="9">
    <location>
        <begin position="2012"/>
        <end position="2045"/>
    </location>
</feature>
<dbReference type="FunFam" id="1.10.340.70:FF:000001">
    <property type="entry name" value="Retrovirus-related Pol polyprotein from transposon gypsy-like Protein"/>
    <property type="match status" value="1"/>
</dbReference>
<dbReference type="InterPro" id="IPR001584">
    <property type="entry name" value="Integrase_cat-core"/>
</dbReference>
<dbReference type="Pfam" id="PF22936">
    <property type="entry name" value="Pol_BBD"/>
    <property type="match status" value="1"/>
</dbReference>
<feature type="domain" description="Integrase catalytic" evidence="12">
    <location>
        <begin position="1738"/>
        <end position="1912"/>
    </location>
</feature>
<dbReference type="GO" id="GO:0008270">
    <property type="term" value="F:zinc ion binding"/>
    <property type="evidence" value="ECO:0007669"/>
    <property type="project" value="UniProtKB-KW"/>
</dbReference>
<evidence type="ECO:0000256" key="5">
    <source>
        <dbReference type="ARBA" id="ARBA00022759"/>
    </source>
</evidence>
<keyword evidence="4" id="KW-0540">Nuclease</keyword>
<name>A0A8T2A361_9BRAS</name>
<feature type="domain" description="Reverse transcriptase" evidence="11">
    <location>
        <begin position="652"/>
        <end position="831"/>
    </location>
</feature>
<dbReference type="Pfam" id="PF25597">
    <property type="entry name" value="SH3_retrovirus"/>
    <property type="match status" value="1"/>
</dbReference>
<dbReference type="InterPro" id="IPR054722">
    <property type="entry name" value="PolX-like_BBD"/>
</dbReference>
<dbReference type="Pfam" id="PF00098">
    <property type="entry name" value="zf-CCHC"/>
    <property type="match status" value="1"/>
</dbReference>
<feature type="compositionally biased region" description="Basic and acidic residues" evidence="9">
    <location>
        <begin position="2938"/>
        <end position="2951"/>
    </location>
</feature>
<dbReference type="InterPro" id="IPR041577">
    <property type="entry name" value="RT_RNaseH_2"/>
</dbReference>
<dbReference type="GO" id="GO:0003676">
    <property type="term" value="F:nucleic acid binding"/>
    <property type="evidence" value="ECO:0007669"/>
    <property type="project" value="InterPro"/>
</dbReference>
<keyword evidence="1" id="KW-0645">Protease</keyword>
<evidence type="ECO:0000256" key="6">
    <source>
        <dbReference type="ARBA" id="ARBA00022801"/>
    </source>
</evidence>
<dbReference type="CDD" id="cd00303">
    <property type="entry name" value="retropepsin_like"/>
    <property type="match status" value="1"/>
</dbReference>
<dbReference type="Pfam" id="PF14223">
    <property type="entry name" value="Retrotran_gag_2"/>
    <property type="match status" value="1"/>
</dbReference>
<dbReference type="InterPro" id="IPR005162">
    <property type="entry name" value="Retrotrans_gag_dom"/>
</dbReference>
<feature type="region of interest" description="Disordered" evidence="9">
    <location>
        <begin position="2063"/>
        <end position="2099"/>
    </location>
</feature>
<dbReference type="PANTHER" id="PTHR35046:SF9">
    <property type="entry name" value="RNA-DIRECTED DNA POLYMERASE"/>
    <property type="match status" value="1"/>
</dbReference>
<dbReference type="GO" id="GO:0015074">
    <property type="term" value="P:DNA integration"/>
    <property type="evidence" value="ECO:0007669"/>
    <property type="project" value="InterPro"/>
</dbReference>
<evidence type="ECO:0000256" key="7">
    <source>
        <dbReference type="ARBA" id="ARBA00022918"/>
    </source>
</evidence>
<feature type="compositionally biased region" description="Acidic residues" evidence="9">
    <location>
        <begin position="56"/>
        <end position="70"/>
    </location>
</feature>
<feature type="compositionally biased region" description="Basic and acidic residues" evidence="9">
    <location>
        <begin position="23"/>
        <end position="32"/>
    </location>
</feature>
<dbReference type="CDD" id="cd09274">
    <property type="entry name" value="RNase_HI_RT_Ty3"/>
    <property type="match status" value="1"/>
</dbReference>
<keyword evidence="8" id="KW-0863">Zinc-finger</keyword>
<keyword evidence="6" id="KW-0378">Hydrolase</keyword>
<reference evidence="13 14" key="1">
    <citation type="submission" date="2020-12" db="EMBL/GenBank/DDBJ databases">
        <title>Concerted genomic and epigenomic changes stabilize Arabidopsis allopolyploids.</title>
        <authorList>
            <person name="Chen Z."/>
        </authorList>
    </citation>
    <scope>NUCLEOTIDE SEQUENCE [LARGE SCALE GENOMIC DNA]</scope>
    <source>
        <strain evidence="13">Allo738</strain>
        <tissue evidence="13">Leaf</tissue>
    </source>
</reference>
<proteinExistence type="predicted"/>
<dbReference type="InterPro" id="IPR000477">
    <property type="entry name" value="RT_dom"/>
</dbReference>
<dbReference type="Pfam" id="PF07727">
    <property type="entry name" value="RVT_2"/>
    <property type="match status" value="1"/>
</dbReference>
<feature type="compositionally biased region" description="Low complexity" evidence="9">
    <location>
        <begin position="2017"/>
        <end position="2033"/>
    </location>
</feature>
<evidence type="ECO:0000256" key="8">
    <source>
        <dbReference type="PROSITE-ProRule" id="PRU00047"/>
    </source>
</evidence>
<dbReference type="InterPro" id="IPR041588">
    <property type="entry name" value="Integrase_H2C2"/>
</dbReference>
<keyword evidence="8" id="KW-0862">Zinc</keyword>
<evidence type="ECO:0000256" key="9">
    <source>
        <dbReference type="SAM" id="MobiDB-lite"/>
    </source>
</evidence>
<dbReference type="PROSITE" id="PS50878">
    <property type="entry name" value="RT_POL"/>
    <property type="match status" value="1"/>
</dbReference>
<dbReference type="Pfam" id="PF17919">
    <property type="entry name" value="RT_RNaseH_2"/>
    <property type="match status" value="1"/>
</dbReference>
<feature type="compositionally biased region" description="Acidic residues" evidence="9">
    <location>
        <begin position="2063"/>
        <end position="2077"/>
    </location>
</feature>
<dbReference type="SMART" id="SM00343">
    <property type="entry name" value="ZnF_C2HC"/>
    <property type="match status" value="2"/>
</dbReference>
<feature type="region of interest" description="Disordered" evidence="9">
    <location>
        <begin position="2675"/>
        <end position="2697"/>
    </location>
</feature>
<gene>
    <name evidence="13" type="ORF">ISN45_Aa04g008190</name>
</gene>
<evidence type="ECO:0000313" key="13">
    <source>
        <dbReference type="EMBL" id="KAG7567983.1"/>
    </source>
</evidence>
<dbReference type="EMBL" id="JAEFBK010000009">
    <property type="protein sequence ID" value="KAG7567983.1"/>
    <property type="molecule type" value="Genomic_DNA"/>
</dbReference>
<protein>
    <submittedName>
        <fullName evidence="13">Reverse transcriptase domain</fullName>
    </submittedName>
</protein>
<evidence type="ECO:0000256" key="3">
    <source>
        <dbReference type="ARBA" id="ARBA00022695"/>
    </source>
</evidence>
<dbReference type="CDD" id="cd01647">
    <property type="entry name" value="RT_LTR"/>
    <property type="match status" value="1"/>
</dbReference>
<evidence type="ECO:0000256" key="4">
    <source>
        <dbReference type="ARBA" id="ARBA00022722"/>
    </source>
</evidence>
<dbReference type="Pfam" id="PF00078">
    <property type="entry name" value="RVT_1"/>
    <property type="match status" value="1"/>
</dbReference>
<evidence type="ECO:0000259" key="10">
    <source>
        <dbReference type="PROSITE" id="PS50158"/>
    </source>
</evidence>
<evidence type="ECO:0000256" key="1">
    <source>
        <dbReference type="ARBA" id="ARBA00022670"/>
    </source>
</evidence>
<accession>A0A8T2A361</accession>
<feature type="compositionally biased region" description="Polar residues" evidence="9">
    <location>
        <begin position="273"/>
        <end position="290"/>
    </location>
</feature>
<dbReference type="GO" id="GO:0003964">
    <property type="term" value="F:RNA-directed DNA polymerase activity"/>
    <property type="evidence" value="ECO:0007669"/>
    <property type="project" value="UniProtKB-KW"/>
</dbReference>
<dbReference type="InterPro" id="IPR056924">
    <property type="entry name" value="SH3_Tf2-1"/>
</dbReference>
<evidence type="ECO:0000259" key="11">
    <source>
        <dbReference type="PROSITE" id="PS50878"/>
    </source>
</evidence>
<feature type="region of interest" description="Disordered" evidence="9">
    <location>
        <begin position="1502"/>
        <end position="1526"/>
    </location>
</feature>
<dbReference type="FunFam" id="3.10.10.10:FF:000007">
    <property type="entry name" value="Retrovirus-related Pol polyprotein from transposon 17.6-like Protein"/>
    <property type="match status" value="1"/>
</dbReference>
<dbReference type="Pfam" id="PF13976">
    <property type="entry name" value="gag_pre-integrs"/>
    <property type="match status" value="1"/>
</dbReference>
<keyword evidence="7 13" id="KW-0695">RNA-directed DNA polymerase</keyword>
<dbReference type="Pfam" id="PF00665">
    <property type="entry name" value="rve"/>
    <property type="match status" value="1"/>
</dbReference>
<dbReference type="FunFam" id="3.30.70.270:FF:000020">
    <property type="entry name" value="Transposon Tf2-6 polyprotein-like Protein"/>
    <property type="match status" value="1"/>
</dbReference>
<evidence type="ECO:0000256" key="2">
    <source>
        <dbReference type="ARBA" id="ARBA00022679"/>
    </source>
</evidence>
<keyword evidence="3" id="KW-0548">Nucleotidyltransferase</keyword>
<dbReference type="GO" id="GO:0004519">
    <property type="term" value="F:endonuclease activity"/>
    <property type="evidence" value="ECO:0007669"/>
    <property type="project" value="UniProtKB-KW"/>
</dbReference>
<dbReference type="PROSITE" id="PS50994">
    <property type="entry name" value="INTEGRASE"/>
    <property type="match status" value="1"/>
</dbReference>
<feature type="region of interest" description="Disordered" evidence="9">
    <location>
        <begin position="23"/>
        <end position="81"/>
    </location>
</feature>
<evidence type="ECO:0000313" key="14">
    <source>
        <dbReference type="Proteomes" id="UP000694240"/>
    </source>
</evidence>
<feature type="domain" description="CCHC-type" evidence="10">
    <location>
        <begin position="334"/>
        <end position="349"/>
    </location>
</feature>
<dbReference type="PANTHER" id="PTHR35046">
    <property type="entry name" value="ZINC KNUCKLE (CCHC-TYPE) FAMILY PROTEIN"/>
    <property type="match status" value="1"/>
</dbReference>
<comment type="caution">
    <text evidence="13">The sequence shown here is derived from an EMBL/GenBank/DDBJ whole genome shotgun (WGS) entry which is preliminary data.</text>
</comment>
<keyword evidence="5" id="KW-0255">Endonuclease</keyword>
<keyword evidence="14" id="KW-1185">Reference proteome</keyword>
<feature type="region of interest" description="Disordered" evidence="9">
    <location>
        <begin position="271"/>
        <end position="327"/>
    </location>
</feature>
<dbReference type="InterPro" id="IPR001878">
    <property type="entry name" value="Znf_CCHC"/>
</dbReference>
<dbReference type="PROSITE" id="PS50158">
    <property type="entry name" value="ZF_CCHC"/>
    <property type="match status" value="1"/>
</dbReference>
<evidence type="ECO:0000259" key="12">
    <source>
        <dbReference type="PROSITE" id="PS50994"/>
    </source>
</evidence>
<feature type="compositionally biased region" description="Basic and acidic residues" evidence="9">
    <location>
        <begin position="291"/>
        <end position="319"/>
    </location>
</feature>